<proteinExistence type="predicted"/>
<keyword evidence="1" id="KW-0812">Transmembrane</keyword>
<reference evidence="2" key="2">
    <citation type="submission" date="2020-05" db="UniProtKB">
        <authorList>
            <consortium name="EnsemblMetazoa"/>
        </authorList>
    </citation>
    <scope>IDENTIFICATION</scope>
    <source>
        <strain evidence="2">IAEA</strain>
    </source>
</reference>
<dbReference type="Proteomes" id="UP000091820">
    <property type="component" value="Unassembled WGS sequence"/>
</dbReference>
<keyword evidence="3" id="KW-1185">Reference proteome</keyword>
<dbReference type="VEuPathDB" id="VectorBase:GBRI036275"/>
<sequence>MSSPVVREAFATIRTANNIEQSLLVIALIFASGVIPSLTIAGLVALSSVSAPSLADCVCVALFAMQLLSSAERRSPVEVYEVELSPLAVDDKVEPTPPLPPLVTAESSRLVRLSGELATIDKQINK</sequence>
<feature type="transmembrane region" description="Helical" evidence="1">
    <location>
        <begin position="23"/>
        <end position="45"/>
    </location>
</feature>
<keyword evidence="1" id="KW-0472">Membrane</keyword>
<evidence type="ECO:0000313" key="3">
    <source>
        <dbReference type="Proteomes" id="UP000091820"/>
    </source>
</evidence>
<dbReference type="AlphaFoldDB" id="A0A1A9WXN9"/>
<dbReference type="EnsemblMetazoa" id="GBRI036275-RA">
    <property type="protein sequence ID" value="GBRI036275-PA"/>
    <property type="gene ID" value="GBRI036275"/>
</dbReference>
<reference evidence="3" key="1">
    <citation type="submission" date="2014-03" db="EMBL/GenBank/DDBJ databases">
        <authorList>
            <person name="Aksoy S."/>
            <person name="Warren W."/>
            <person name="Wilson R.K."/>
        </authorList>
    </citation>
    <scope>NUCLEOTIDE SEQUENCE [LARGE SCALE GENOMIC DNA]</scope>
    <source>
        <strain evidence="3">IAEA</strain>
    </source>
</reference>
<protein>
    <submittedName>
        <fullName evidence="2">Uncharacterized protein</fullName>
    </submittedName>
</protein>
<organism evidence="2 3">
    <name type="scientific">Glossina brevipalpis</name>
    <dbReference type="NCBI Taxonomy" id="37001"/>
    <lineage>
        <taxon>Eukaryota</taxon>
        <taxon>Metazoa</taxon>
        <taxon>Ecdysozoa</taxon>
        <taxon>Arthropoda</taxon>
        <taxon>Hexapoda</taxon>
        <taxon>Insecta</taxon>
        <taxon>Pterygota</taxon>
        <taxon>Neoptera</taxon>
        <taxon>Endopterygota</taxon>
        <taxon>Diptera</taxon>
        <taxon>Brachycera</taxon>
        <taxon>Muscomorpha</taxon>
        <taxon>Hippoboscoidea</taxon>
        <taxon>Glossinidae</taxon>
        <taxon>Glossina</taxon>
    </lineage>
</organism>
<evidence type="ECO:0000313" key="2">
    <source>
        <dbReference type="EnsemblMetazoa" id="GBRI036275-PA"/>
    </source>
</evidence>
<evidence type="ECO:0000256" key="1">
    <source>
        <dbReference type="SAM" id="Phobius"/>
    </source>
</evidence>
<keyword evidence="1" id="KW-1133">Transmembrane helix</keyword>
<name>A0A1A9WXN9_9MUSC</name>
<accession>A0A1A9WXN9</accession>